<dbReference type="VEuPathDB" id="FungiDB:FOC1_g10004108"/>
<dbReference type="Proteomes" id="UP000285084">
    <property type="component" value="Unassembled WGS sequence"/>
</dbReference>
<dbReference type="VEuPathDB" id="FungiDB:FOXG_14609"/>
<dbReference type="AlphaFoldDB" id="A0A420MP32"/>
<dbReference type="VEuPathDB" id="FungiDB:FOMG_09098"/>
<reference evidence="2 3" key="1">
    <citation type="journal article" date="2018" name="Sci. Rep.">
        <title>Characterisation of pathogen-specific regions and novel effector candidates in Fusarium oxysporum f. sp. cepae.</title>
        <authorList>
            <person name="Armitage A.D."/>
            <person name="Taylor A."/>
            <person name="Sobczyk M.K."/>
            <person name="Baxter L."/>
            <person name="Greenfield B.P."/>
            <person name="Bates H.J."/>
            <person name="Wilson F."/>
            <person name="Jackson A.C."/>
            <person name="Ott S."/>
            <person name="Harrison R.J."/>
            <person name="Clarkson J.P."/>
        </authorList>
    </citation>
    <scope>NUCLEOTIDE SEQUENCE [LARGE SCALE GENOMIC DNA]</scope>
    <source>
        <strain evidence="2 3">Fo_A13</strain>
    </source>
</reference>
<evidence type="ECO:0000313" key="2">
    <source>
        <dbReference type="EMBL" id="RKK69811.1"/>
    </source>
</evidence>
<dbReference type="VEuPathDB" id="FungiDB:FOIG_09764"/>
<proteinExistence type="predicted"/>
<evidence type="ECO:0000256" key="1">
    <source>
        <dbReference type="SAM" id="MobiDB-lite"/>
    </source>
</evidence>
<sequence length="293" mass="32637">MGKDGTLARRYADLMASHGHGYGSYETESEHHVKPGVCGYIDDTGLWQHIVDLTDKRALEHGGYTKIGHLVKASPAEAVWEETTSEGVTTVKVKTDLGGGSDSFKGVVKFGLESSLESGAVLLCNTAVFRQGYAHEDCFRKWAKENLATILKNCPDVKRYGFYVVRTTWTSEDVWINTWTASQKEVTIGFAVQAVNVAEISPSVEYRHGTSAGGWVHPIPKIRKNGIPEKRVLFFKGLQYKYRLAFGGITWASEMRGEEENEGEAFPVEDPNDKDTKYGVEWYRVGAKDENDD</sequence>
<protein>
    <submittedName>
        <fullName evidence="2">Uncharacterized protein</fullName>
    </submittedName>
</protein>
<dbReference type="VEuPathDB" id="FungiDB:FOC4_g10003874"/>
<dbReference type="VEuPathDB" id="FungiDB:FOZG_16007"/>
<gene>
    <name evidence="2" type="ORF">BFJ69_g12388</name>
</gene>
<evidence type="ECO:0000313" key="3">
    <source>
        <dbReference type="Proteomes" id="UP000285084"/>
    </source>
</evidence>
<comment type="caution">
    <text evidence="2">The sequence shown here is derived from an EMBL/GenBank/DDBJ whole genome shotgun (WGS) entry which is preliminary data.</text>
</comment>
<name>A0A420MP32_FUSOX</name>
<feature type="region of interest" description="Disordered" evidence="1">
    <location>
        <begin position="257"/>
        <end position="280"/>
    </location>
</feature>
<accession>A0A420MP32</accession>
<dbReference type="EMBL" id="MRCX01000147">
    <property type="protein sequence ID" value="RKK69811.1"/>
    <property type="molecule type" value="Genomic_DNA"/>
</dbReference>
<organism evidence="2 3">
    <name type="scientific">Fusarium oxysporum</name>
    <name type="common">Fusarium vascular wilt</name>
    <dbReference type="NCBI Taxonomy" id="5507"/>
    <lineage>
        <taxon>Eukaryota</taxon>
        <taxon>Fungi</taxon>
        <taxon>Dikarya</taxon>
        <taxon>Ascomycota</taxon>
        <taxon>Pezizomycotina</taxon>
        <taxon>Sordariomycetes</taxon>
        <taxon>Hypocreomycetidae</taxon>
        <taxon>Hypocreales</taxon>
        <taxon>Nectriaceae</taxon>
        <taxon>Fusarium</taxon>
        <taxon>Fusarium oxysporum species complex</taxon>
    </lineage>
</organism>
<dbReference type="VEuPathDB" id="FungiDB:HZS61_004770"/>